<dbReference type="PRINTS" id="PR00377">
    <property type="entry name" value="IMPHPHTASES"/>
</dbReference>
<comment type="pathway">
    <text evidence="8">Polyol metabolism; myo-inositol biosynthesis; myo-inositol from D-glucose 6-phosphate: step 2/2.</text>
</comment>
<dbReference type="FunFam" id="3.30.540.10:FF:000004">
    <property type="entry name" value="Inositol-1-monophosphatase"/>
    <property type="match status" value="1"/>
</dbReference>
<evidence type="ECO:0000256" key="2">
    <source>
        <dbReference type="ARBA" id="ARBA00001946"/>
    </source>
</evidence>
<dbReference type="GO" id="GO:0006021">
    <property type="term" value="P:inositol biosynthetic process"/>
    <property type="evidence" value="ECO:0007669"/>
    <property type="project" value="UniProtKB-UniPathway"/>
</dbReference>
<keyword evidence="5 8" id="KW-0378">Hydrolase</keyword>
<dbReference type="CDD" id="cd01639">
    <property type="entry name" value="IMPase"/>
    <property type="match status" value="1"/>
</dbReference>
<dbReference type="AlphaFoldDB" id="A0A2Z6RBE9"/>
<dbReference type="Gene3D" id="3.30.540.10">
    <property type="entry name" value="Fructose-1,6-Bisphosphatase, subunit A, domain 1"/>
    <property type="match status" value="1"/>
</dbReference>
<evidence type="ECO:0000256" key="5">
    <source>
        <dbReference type="ARBA" id="ARBA00022801"/>
    </source>
</evidence>
<feature type="binding site" evidence="7">
    <location>
        <position position="100"/>
    </location>
    <ligand>
        <name>Mg(2+)</name>
        <dbReference type="ChEBI" id="CHEBI:18420"/>
        <label>1</label>
        <note>catalytic</note>
    </ligand>
</feature>
<keyword evidence="6 7" id="KW-0460">Magnesium</keyword>
<organism evidence="9 11">
    <name type="scientific">Rhizophagus clarus</name>
    <dbReference type="NCBI Taxonomy" id="94130"/>
    <lineage>
        <taxon>Eukaryota</taxon>
        <taxon>Fungi</taxon>
        <taxon>Fungi incertae sedis</taxon>
        <taxon>Mucoromycota</taxon>
        <taxon>Glomeromycotina</taxon>
        <taxon>Glomeromycetes</taxon>
        <taxon>Glomerales</taxon>
        <taxon>Glomeraceae</taxon>
        <taxon>Rhizophagus</taxon>
    </lineage>
</organism>
<proteinExistence type="inferred from homology"/>
<comment type="similarity">
    <text evidence="3 8">Belongs to the inositol monophosphatase superfamily.</text>
</comment>
<name>A0A2Z6RBE9_9GLOM</name>
<evidence type="ECO:0000313" key="11">
    <source>
        <dbReference type="Proteomes" id="UP000247702"/>
    </source>
</evidence>
<dbReference type="Pfam" id="PF00459">
    <property type="entry name" value="Inositol_P"/>
    <property type="match status" value="1"/>
</dbReference>
<dbReference type="GO" id="GO:0007165">
    <property type="term" value="P:signal transduction"/>
    <property type="evidence" value="ECO:0007669"/>
    <property type="project" value="TreeGrafter"/>
</dbReference>
<dbReference type="GO" id="GO:0046872">
    <property type="term" value="F:metal ion binding"/>
    <property type="evidence" value="ECO:0007669"/>
    <property type="project" value="UniProtKB-KW"/>
</dbReference>
<keyword evidence="4 7" id="KW-0479">Metal-binding</keyword>
<feature type="binding site" evidence="7">
    <location>
        <position position="77"/>
    </location>
    <ligand>
        <name>Mg(2+)</name>
        <dbReference type="ChEBI" id="CHEBI:18420"/>
        <label>1</label>
        <note>catalytic</note>
    </ligand>
</feature>
<dbReference type="InterPro" id="IPR000760">
    <property type="entry name" value="Inositol_monophosphatase-like"/>
</dbReference>
<dbReference type="PROSITE" id="PS00629">
    <property type="entry name" value="IMP_1"/>
    <property type="match status" value="1"/>
</dbReference>
<comment type="catalytic activity">
    <reaction evidence="1 8">
        <text>a myo-inositol phosphate + H2O = myo-inositol + phosphate</text>
        <dbReference type="Rhea" id="RHEA:24056"/>
        <dbReference type="ChEBI" id="CHEBI:15377"/>
        <dbReference type="ChEBI" id="CHEBI:17268"/>
        <dbReference type="ChEBI" id="CHEBI:43474"/>
        <dbReference type="ChEBI" id="CHEBI:84139"/>
        <dbReference type="EC" id="3.1.3.25"/>
    </reaction>
</comment>
<evidence type="ECO:0000256" key="3">
    <source>
        <dbReference type="ARBA" id="ARBA00009759"/>
    </source>
</evidence>
<dbReference type="EMBL" id="BEXD01002924">
    <property type="protein sequence ID" value="GBB99777.1"/>
    <property type="molecule type" value="Genomic_DNA"/>
</dbReference>
<feature type="binding site" evidence="7">
    <location>
        <position position="99"/>
    </location>
    <ligand>
        <name>Mg(2+)</name>
        <dbReference type="ChEBI" id="CHEBI:18420"/>
        <label>1</label>
        <note>catalytic</note>
    </ligand>
</feature>
<evidence type="ECO:0000256" key="4">
    <source>
        <dbReference type="ARBA" id="ARBA00022723"/>
    </source>
</evidence>
<sequence length="318" mass="34797">MEAEKNLEGYLEFAISLAKECGQIILEASKGRYSKINKFYSKGENPTDLVTETDRSVEELIKSRLNSKYPEHKFVGEETAAAGNHYDLSDEPTWIIDPIDGTTNFIHGFPFVAVCIGLTINKEPVIGVVFNPFLDQLFSARKGNGAYLNLNTKLPLSSPNPPVIIPSSLAECLVISEFGNNRSSTTLGKKIRSVHSLLSKPGDVTWGKKNAGLVHGVRSLGSAALDIMQLAKGEADMFWEIGCWEWDVTAALVILRESGGIMVNGNGPNEGPVDILGRKYLAVRGGSSCAGDETVEQSQLRLVRELWNIVEEIDCPRK</sequence>
<evidence type="ECO:0000256" key="6">
    <source>
        <dbReference type="ARBA" id="ARBA00022842"/>
    </source>
</evidence>
<feature type="binding site" evidence="7">
    <location>
        <position position="247"/>
    </location>
    <ligand>
        <name>Mg(2+)</name>
        <dbReference type="ChEBI" id="CHEBI:18420"/>
        <label>1</label>
        <note>catalytic</note>
    </ligand>
</feature>
<dbReference type="Gene3D" id="3.40.190.80">
    <property type="match status" value="1"/>
</dbReference>
<evidence type="ECO:0000313" key="10">
    <source>
        <dbReference type="EMBL" id="GES81444.1"/>
    </source>
</evidence>
<evidence type="ECO:0000313" key="9">
    <source>
        <dbReference type="EMBL" id="GBB99777.1"/>
    </source>
</evidence>
<gene>
    <name evidence="10" type="ORF">RCL2_000868800</name>
    <name evidence="9" type="ORF">RclHR1_03630005</name>
</gene>
<evidence type="ECO:0000256" key="8">
    <source>
        <dbReference type="RuleBase" id="RU364068"/>
    </source>
</evidence>
<evidence type="ECO:0000256" key="1">
    <source>
        <dbReference type="ARBA" id="ARBA00001033"/>
    </source>
</evidence>
<reference evidence="10" key="2">
    <citation type="submission" date="2019-10" db="EMBL/GenBank/DDBJ databases">
        <title>Conservation and host-specific expression of non-tandemly repeated heterogenous ribosome RNA gene in arbuscular mycorrhizal fungi.</title>
        <authorList>
            <person name="Maeda T."/>
            <person name="Kobayashi Y."/>
            <person name="Nakagawa T."/>
            <person name="Ezawa T."/>
            <person name="Yamaguchi K."/>
            <person name="Bino T."/>
            <person name="Nishimoto Y."/>
            <person name="Shigenobu S."/>
            <person name="Kawaguchi M."/>
        </authorList>
    </citation>
    <scope>NUCLEOTIDE SEQUENCE</scope>
    <source>
        <strain evidence="10">HR1</strain>
    </source>
</reference>
<dbReference type="Proteomes" id="UP000615446">
    <property type="component" value="Unassembled WGS sequence"/>
</dbReference>
<dbReference type="PANTHER" id="PTHR20854:SF4">
    <property type="entry name" value="INOSITOL-1-MONOPHOSPHATASE-RELATED"/>
    <property type="match status" value="1"/>
</dbReference>
<dbReference type="OrthoDB" id="10254945at2759"/>
<dbReference type="Proteomes" id="UP000247702">
    <property type="component" value="Unassembled WGS sequence"/>
</dbReference>
<dbReference type="SUPFAM" id="SSF56655">
    <property type="entry name" value="Carbohydrate phosphatase"/>
    <property type="match status" value="1"/>
</dbReference>
<reference evidence="9 11" key="1">
    <citation type="submission" date="2017-11" db="EMBL/GenBank/DDBJ databases">
        <title>The genome of Rhizophagus clarus HR1 reveals common genetic basis of auxotrophy among arbuscular mycorrhizal fungi.</title>
        <authorList>
            <person name="Kobayashi Y."/>
        </authorList>
    </citation>
    <scope>NUCLEOTIDE SEQUENCE [LARGE SCALE GENOMIC DNA]</scope>
    <source>
        <strain evidence="9 11">HR1</strain>
    </source>
</reference>
<accession>A0A2Z6RBE9</accession>
<feature type="binding site" evidence="7">
    <location>
        <position position="97"/>
    </location>
    <ligand>
        <name>Mg(2+)</name>
        <dbReference type="ChEBI" id="CHEBI:18420"/>
        <label>1</label>
        <note>catalytic</note>
    </ligand>
</feature>
<dbReference type="InterPro" id="IPR033942">
    <property type="entry name" value="IMPase"/>
</dbReference>
<dbReference type="PANTHER" id="PTHR20854">
    <property type="entry name" value="INOSITOL MONOPHOSPHATASE"/>
    <property type="match status" value="1"/>
</dbReference>
<dbReference type="STRING" id="94130.A0A2Z6RBE9"/>
<dbReference type="UniPathway" id="UPA00823">
    <property type="reaction ID" value="UER00788"/>
</dbReference>
<comment type="cofactor">
    <cofactor evidence="2 7 8">
        <name>Mg(2+)</name>
        <dbReference type="ChEBI" id="CHEBI:18420"/>
    </cofactor>
</comment>
<comment type="caution">
    <text evidence="9">The sequence shown here is derived from an EMBL/GenBank/DDBJ whole genome shotgun (WGS) entry which is preliminary data.</text>
</comment>
<evidence type="ECO:0000256" key="7">
    <source>
        <dbReference type="PIRSR" id="PIRSR600760-2"/>
    </source>
</evidence>
<dbReference type="EMBL" id="BLAL01000054">
    <property type="protein sequence ID" value="GES81444.1"/>
    <property type="molecule type" value="Genomic_DNA"/>
</dbReference>
<dbReference type="EC" id="3.1.3.25" evidence="8"/>
<protein>
    <recommendedName>
        <fullName evidence="8">Inositol-1-monophosphatase</fullName>
        <ecNumber evidence="8">3.1.3.25</ecNumber>
    </recommendedName>
</protein>
<keyword evidence="11" id="KW-1185">Reference proteome</keyword>
<dbReference type="InterPro" id="IPR020583">
    <property type="entry name" value="Inositol_monoP_metal-BS"/>
</dbReference>
<dbReference type="GO" id="GO:0008934">
    <property type="term" value="F:inositol monophosphate 1-phosphatase activity"/>
    <property type="evidence" value="ECO:0007669"/>
    <property type="project" value="InterPro"/>
</dbReference>